<dbReference type="RefSeq" id="WP_187241343.1">
    <property type="nucleotide sequence ID" value="NZ_BAAAOK010000011.1"/>
</dbReference>
<keyword evidence="1" id="KW-0808">Transferase</keyword>
<dbReference type="PROSITE" id="PS00107">
    <property type="entry name" value="PROTEIN_KINASE_ATP"/>
    <property type="match status" value="1"/>
</dbReference>
<name>A0ABR7LI28_9ACTN</name>
<evidence type="ECO:0000256" key="1">
    <source>
        <dbReference type="ARBA" id="ARBA00022679"/>
    </source>
</evidence>
<dbReference type="PANTHER" id="PTHR43289:SF34">
    <property type="entry name" value="SERINE_THREONINE-PROTEIN KINASE YBDM-RELATED"/>
    <property type="match status" value="1"/>
</dbReference>
<dbReference type="InterPro" id="IPR008266">
    <property type="entry name" value="Tyr_kinase_AS"/>
</dbReference>
<dbReference type="PROSITE" id="PS50011">
    <property type="entry name" value="PROTEIN_KINASE_DOM"/>
    <property type="match status" value="1"/>
</dbReference>
<comment type="caution">
    <text evidence="7">The sequence shown here is derived from an EMBL/GenBank/DDBJ whole genome shotgun (WGS) entry which is preliminary data.</text>
</comment>
<reference evidence="7 8" key="1">
    <citation type="submission" date="2020-06" db="EMBL/GenBank/DDBJ databases">
        <title>Actinomadura xiongansis sp. nov., isolated from soil of Baiyangdian.</title>
        <authorList>
            <person name="Zhang X."/>
        </authorList>
    </citation>
    <scope>NUCLEOTIDE SEQUENCE [LARGE SCALE GENOMIC DNA]</scope>
    <source>
        <strain evidence="7 8">HBUM206468</strain>
    </source>
</reference>
<feature type="binding site" evidence="5">
    <location>
        <position position="38"/>
    </location>
    <ligand>
        <name>ATP</name>
        <dbReference type="ChEBI" id="CHEBI:30616"/>
    </ligand>
</feature>
<dbReference type="Proteomes" id="UP000805614">
    <property type="component" value="Unassembled WGS sequence"/>
</dbReference>
<dbReference type="InterPro" id="IPR011009">
    <property type="entry name" value="Kinase-like_dom_sf"/>
</dbReference>
<keyword evidence="2 5" id="KW-0547">Nucleotide-binding</keyword>
<keyword evidence="4 5" id="KW-0067">ATP-binding</keyword>
<dbReference type="InterPro" id="IPR017441">
    <property type="entry name" value="Protein_kinase_ATP_BS"/>
</dbReference>
<dbReference type="SUPFAM" id="SSF56112">
    <property type="entry name" value="Protein kinase-like (PK-like)"/>
    <property type="match status" value="1"/>
</dbReference>
<organism evidence="7 8">
    <name type="scientific">Actinomadura alba</name>
    <dbReference type="NCBI Taxonomy" id="406431"/>
    <lineage>
        <taxon>Bacteria</taxon>
        <taxon>Bacillati</taxon>
        <taxon>Actinomycetota</taxon>
        <taxon>Actinomycetes</taxon>
        <taxon>Streptosporangiales</taxon>
        <taxon>Thermomonosporaceae</taxon>
        <taxon>Actinomadura</taxon>
    </lineage>
</organism>
<evidence type="ECO:0000313" key="7">
    <source>
        <dbReference type="EMBL" id="MBC6464426.1"/>
    </source>
</evidence>
<keyword evidence="8" id="KW-1185">Reference proteome</keyword>
<gene>
    <name evidence="7" type="ORF">HKK74_02790</name>
</gene>
<dbReference type="PANTHER" id="PTHR43289">
    <property type="entry name" value="MITOGEN-ACTIVATED PROTEIN KINASE KINASE KINASE 20-RELATED"/>
    <property type="match status" value="1"/>
</dbReference>
<evidence type="ECO:0000259" key="6">
    <source>
        <dbReference type="PROSITE" id="PS50011"/>
    </source>
</evidence>
<evidence type="ECO:0000256" key="4">
    <source>
        <dbReference type="ARBA" id="ARBA00022840"/>
    </source>
</evidence>
<evidence type="ECO:0000256" key="3">
    <source>
        <dbReference type="ARBA" id="ARBA00022777"/>
    </source>
</evidence>
<protein>
    <submittedName>
        <fullName evidence="7">Serine/threonine protein kinase</fullName>
    </submittedName>
</protein>
<evidence type="ECO:0000256" key="5">
    <source>
        <dbReference type="PROSITE-ProRule" id="PRU10141"/>
    </source>
</evidence>
<feature type="domain" description="Protein kinase" evidence="6">
    <location>
        <begin position="10"/>
        <end position="267"/>
    </location>
</feature>
<dbReference type="PROSITE" id="PS00109">
    <property type="entry name" value="PROTEIN_KINASE_TYR"/>
    <property type="match status" value="1"/>
</dbReference>
<dbReference type="Gene3D" id="1.10.510.10">
    <property type="entry name" value="Transferase(Phosphotransferase) domain 1"/>
    <property type="match status" value="1"/>
</dbReference>
<accession>A0ABR7LI28</accession>
<dbReference type="CDD" id="cd14014">
    <property type="entry name" value="STKc_PknB_like"/>
    <property type="match status" value="1"/>
</dbReference>
<dbReference type="InterPro" id="IPR000719">
    <property type="entry name" value="Prot_kinase_dom"/>
</dbReference>
<evidence type="ECO:0000313" key="8">
    <source>
        <dbReference type="Proteomes" id="UP000805614"/>
    </source>
</evidence>
<keyword evidence="3 7" id="KW-0418">Kinase</keyword>
<sequence length="275" mass="28938">MAAVERLGEYRLLERIGVGGTAVVHLAVDSHGREVAVKELRAELVDEPGARRALAREILAQGKVGSRHVARLLDGDVGGDRPYTVTQYVPGSTLREFVKTYGPLGGMSLTRFAREAAEGVAAIHAAGVVHRDLTPGNVMILGGSPIIIDFGVAYEARTGQETRPGILIGTPGFLAPELIEGEAVTGAADVFSWAATVAFAATGRPPFGKGSLHGVCFRILRGAVDLDGVAEPLASLLRLALRRDAHARPSAAWFAGELAQWRQAPALARTGRDAA</sequence>
<evidence type="ECO:0000256" key="2">
    <source>
        <dbReference type="ARBA" id="ARBA00022741"/>
    </source>
</evidence>
<proteinExistence type="predicted"/>
<dbReference type="Gene3D" id="3.30.200.20">
    <property type="entry name" value="Phosphorylase Kinase, domain 1"/>
    <property type="match status" value="1"/>
</dbReference>
<dbReference type="EMBL" id="JABVEC010000001">
    <property type="protein sequence ID" value="MBC6464426.1"/>
    <property type="molecule type" value="Genomic_DNA"/>
</dbReference>
<dbReference type="Pfam" id="PF00069">
    <property type="entry name" value="Pkinase"/>
    <property type="match status" value="1"/>
</dbReference>
<keyword evidence="7" id="KW-0723">Serine/threonine-protein kinase</keyword>
<dbReference type="GO" id="GO:0004674">
    <property type="term" value="F:protein serine/threonine kinase activity"/>
    <property type="evidence" value="ECO:0007669"/>
    <property type="project" value="UniProtKB-KW"/>
</dbReference>